<proteinExistence type="predicted"/>
<evidence type="ECO:0000256" key="2">
    <source>
        <dbReference type="ARBA" id="ARBA00022692"/>
    </source>
</evidence>
<reference evidence="7" key="1">
    <citation type="submission" date="2017-09" db="EMBL/GenBank/DDBJ databases">
        <title>Depth-based differentiation of microbial function through sediment-hosted aquifers and enrichment of novel symbionts in the deep terrestrial subsurface.</title>
        <authorList>
            <person name="Probst A.J."/>
            <person name="Ladd B."/>
            <person name="Jarett J.K."/>
            <person name="Geller-Mcgrath D.E."/>
            <person name="Sieber C.M.K."/>
            <person name="Emerson J.B."/>
            <person name="Anantharaman K."/>
            <person name="Thomas B.C."/>
            <person name="Malmstrom R."/>
            <person name="Stieglmeier M."/>
            <person name="Klingl A."/>
            <person name="Woyke T."/>
            <person name="Ryan C.M."/>
            <person name="Banfield J.F."/>
        </authorList>
    </citation>
    <scope>NUCLEOTIDE SEQUENCE [LARGE SCALE GENOMIC DNA]</scope>
</reference>
<evidence type="ECO:0000256" key="3">
    <source>
        <dbReference type="ARBA" id="ARBA00022989"/>
    </source>
</evidence>
<evidence type="ECO:0000313" key="6">
    <source>
        <dbReference type="EMBL" id="PIS15781.1"/>
    </source>
</evidence>
<comment type="subcellular location">
    <subcellularLocation>
        <location evidence="1">Membrane</location>
        <topology evidence="1">Multi-pass membrane protein</topology>
    </subcellularLocation>
</comment>
<feature type="transmembrane region" description="Helical" evidence="5">
    <location>
        <begin position="230"/>
        <end position="249"/>
    </location>
</feature>
<accession>A0A2H0WT48</accession>
<evidence type="ECO:0000256" key="5">
    <source>
        <dbReference type="SAM" id="Phobius"/>
    </source>
</evidence>
<keyword evidence="3 5" id="KW-1133">Transmembrane helix</keyword>
<feature type="transmembrane region" description="Helical" evidence="5">
    <location>
        <begin position="169"/>
        <end position="193"/>
    </location>
</feature>
<keyword evidence="4 5" id="KW-0472">Membrane</keyword>
<dbReference type="AlphaFoldDB" id="A0A2H0WT48"/>
<comment type="caution">
    <text evidence="6">The sequence shown here is derived from an EMBL/GenBank/DDBJ whole genome shotgun (WGS) entry which is preliminary data.</text>
</comment>
<feature type="transmembrane region" description="Helical" evidence="5">
    <location>
        <begin position="64"/>
        <end position="85"/>
    </location>
</feature>
<evidence type="ECO:0000256" key="4">
    <source>
        <dbReference type="ARBA" id="ARBA00023136"/>
    </source>
</evidence>
<name>A0A2H0WT48_9BACT</name>
<dbReference type="PANTHER" id="PTHR16950">
    <property type="entry name" value="ZINC TRANSPORTER SLC39A7 HISTIDINE-RICH MEMBRANE PROTEIN KE4"/>
    <property type="match status" value="1"/>
</dbReference>
<dbReference type="Pfam" id="PF02535">
    <property type="entry name" value="Zip"/>
    <property type="match status" value="2"/>
</dbReference>
<dbReference type="GO" id="GO:0005385">
    <property type="term" value="F:zinc ion transmembrane transporter activity"/>
    <property type="evidence" value="ECO:0007669"/>
    <property type="project" value="TreeGrafter"/>
</dbReference>
<evidence type="ECO:0000313" key="7">
    <source>
        <dbReference type="Proteomes" id="UP000231198"/>
    </source>
</evidence>
<dbReference type="EMBL" id="PEZG01000042">
    <property type="protein sequence ID" value="PIS15781.1"/>
    <property type="molecule type" value="Genomic_DNA"/>
</dbReference>
<feature type="transmembrane region" description="Helical" evidence="5">
    <location>
        <begin position="36"/>
        <end position="58"/>
    </location>
</feature>
<sequence length="250" mass="27395">MVTPWTYALISVFLVSFTSIIGVVSLPFKKERLKDILIYFVSFSAGALFGDAFIHLLPEVTEKAGGLSLPVGLSVLCGIAISFLIEKVVCWRHCHLPITETHVHRFVYMNLFGDSVHNFIDGLIIGATYLTSIPIGIATTVAIVLHEIPQEIGDFAVLLHGGFTRRKAIFFNFLTALTAVLGTGTALFLGSIIKNLDLFLLPFAAGSFIYIAGSDLIPELHKETETKKNMIQFVSFIAGILIMFSLLSLE</sequence>
<dbReference type="GO" id="GO:0016020">
    <property type="term" value="C:membrane"/>
    <property type="evidence" value="ECO:0007669"/>
    <property type="project" value="UniProtKB-SubCell"/>
</dbReference>
<keyword evidence="2 5" id="KW-0812">Transmembrane</keyword>
<protein>
    <submittedName>
        <fullName evidence="6">ZIP family metal transporter</fullName>
    </submittedName>
</protein>
<gene>
    <name evidence="6" type="ORF">COT62_01945</name>
</gene>
<dbReference type="InterPro" id="IPR003689">
    <property type="entry name" value="ZIP"/>
</dbReference>
<organism evidence="6 7">
    <name type="scientific">Candidatus Roizmanbacteria bacterium CG09_land_8_20_14_0_10_41_9</name>
    <dbReference type="NCBI Taxonomy" id="1974850"/>
    <lineage>
        <taxon>Bacteria</taxon>
        <taxon>Candidatus Roizmaniibacteriota</taxon>
    </lineage>
</organism>
<dbReference type="GO" id="GO:0006882">
    <property type="term" value="P:intracellular zinc ion homeostasis"/>
    <property type="evidence" value="ECO:0007669"/>
    <property type="project" value="TreeGrafter"/>
</dbReference>
<dbReference type="PANTHER" id="PTHR16950:SF16">
    <property type="entry name" value="ZINC TRANSPORTER ZIP13"/>
    <property type="match status" value="1"/>
</dbReference>
<feature type="transmembrane region" description="Helical" evidence="5">
    <location>
        <begin position="6"/>
        <end position="24"/>
    </location>
</feature>
<evidence type="ECO:0000256" key="1">
    <source>
        <dbReference type="ARBA" id="ARBA00004141"/>
    </source>
</evidence>
<dbReference type="Proteomes" id="UP000231198">
    <property type="component" value="Unassembled WGS sequence"/>
</dbReference>
<feature type="transmembrane region" description="Helical" evidence="5">
    <location>
        <begin position="199"/>
        <end position="218"/>
    </location>
</feature>